<protein>
    <recommendedName>
        <fullName evidence="9">Centrosomal protein 43</fullName>
    </recommendedName>
    <alternativeName>
        <fullName evidence="10">FGFR1 oncogene partner</fullName>
    </alternativeName>
</protein>
<organism evidence="14">
    <name type="scientific">Mesocestoides corti</name>
    <name type="common">Flatworm</name>
    <dbReference type="NCBI Taxonomy" id="53468"/>
    <lineage>
        <taxon>Eukaryota</taxon>
        <taxon>Metazoa</taxon>
        <taxon>Spiralia</taxon>
        <taxon>Lophotrochozoa</taxon>
        <taxon>Platyhelminthes</taxon>
        <taxon>Cestoda</taxon>
        <taxon>Eucestoda</taxon>
        <taxon>Cyclophyllidea</taxon>
        <taxon>Mesocestoididae</taxon>
        <taxon>Mesocestoides</taxon>
    </lineage>
</organism>
<dbReference type="GO" id="GO:0005813">
    <property type="term" value="C:centrosome"/>
    <property type="evidence" value="ECO:0007669"/>
    <property type="project" value="UniProtKB-SubCell"/>
</dbReference>
<comment type="subcellular location">
    <subcellularLocation>
        <location evidence="1">Cytoplasm</location>
        <location evidence="1">Cytoskeleton</location>
        <location evidence="1">Cilium basal body</location>
    </subcellularLocation>
    <subcellularLocation>
        <location evidence="2">Cytoplasm</location>
        <location evidence="2">Cytoskeleton</location>
        <location evidence="2">Microtubule organizing center</location>
        <location evidence="2">Centrosome</location>
    </subcellularLocation>
</comment>
<dbReference type="WBParaSite" id="MCU_003761-RA">
    <property type="protein sequence ID" value="MCU_003761-RA"/>
    <property type="gene ID" value="MCU_003761"/>
</dbReference>
<evidence type="ECO:0000256" key="10">
    <source>
        <dbReference type="ARBA" id="ARBA00042293"/>
    </source>
</evidence>
<evidence type="ECO:0000313" key="14">
    <source>
        <dbReference type="WBParaSite" id="MCU_003761-RA"/>
    </source>
</evidence>
<keyword evidence="8" id="KW-0966">Cell projection</keyword>
<keyword evidence="6" id="KW-0970">Cilium biogenesis/degradation</keyword>
<evidence type="ECO:0000256" key="5">
    <source>
        <dbReference type="ARBA" id="ARBA00022553"/>
    </source>
</evidence>
<keyword evidence="5" id="KW-0597">Phosphoprotein</keyword>
<comment type="subunit">
    <text evidence="12">Homodimer. Part of a ternary complex that contains CEP350, CEP43 and MAPRE1. Interacts directly with CEP350 and MAPRE1. Interacts with CEP19. Interacts (via N-terminus) with CEP350 (via C-terminus).</text>
</comment>
<reference evidence="14" key="1">
    <citation type="submission" date="2019-11" db="UniProtKB">
        <authorList>
            <consortium name="WormBaseParasite"/>
        </authorList>
    </citation>
    <scope>IDENTIFICATION</scope>
</reference>
<dbReference type="Gene3D" id="1.20.960.40">
    <property type="match status" value="1"/>
</dbReference>
<dbReference type="PANTHER" id="PTHR15431">
    <property type="entry name" value="FGFR1 ONCOGENE PARTNER/LISH DOMAIN-CONTAINING PROTEIN"/>
    <property type="match status" value="1"/>
</dbReference>
<evidence type="ECO:0000256" key="3">
    <source>
        <dbReference type="ARBA" id="ARBA00005385"/>
    </source>
</evidence>
<evidence type="ECO:0000256" key="4">
    <source>
        <dbReference type="ARBA" id="ARBA00022490"/>
    </source>
</evidence>
<proteinExistence type="inferred from homology"/>
<sequence length="144" mass="16164">MATVDDIKNALKAALGKNGGLQRIEAQAKSEIYFALNKEAPQEECTPDAQSDDINYIVNELILEYLRFNSLKFSESVFRSEAKHKHDPISRRLLCQCLNVKPTVSARAVSKNSIPKSTTAHPPVDTPVPLLYYFVQHFKTSQSQ</sequence>
<keyword evidence="7" id="KW-0206">Cytoskeleton</keyword>
<evidence type="ECO:0000256" key="8">
    <source>
        <dbReference type="ARBA" id="ARBA00023273"/>
    </source>
</evidence>
<keyword evidence="4" id="KW-0963">Cytoplasm</keyword>
<feature type="domain" description="FGFR1 oncogene partner (FOP) N-terminal dimerisation" evidence="13">
    <location>
        <begin position="57"/>
        <end position="103"/>
    </location>
</feature>
<name>A0A5K3EZC3_MESCO</name>
<evidence type="ECO:0000256" key="9">
    <source>
        <dbReference type="ARBA" id="ARBA00041026"/>
    </source>
</evidence>
<dbReference type="InterPro" id="IPR006594">
    <property type="entry name" value="LisH"/>
</dbReference>
<evidence type="ECO:0000256" key="1">
    <source>
        <dbReference type="ARBA" id="ARBA00004120"/>
    </source>
</evidence>
<evidence type="ECO:0000259" key="13">
    <source>
        <dbReference type="Pfam" id="PF09398"/>
    </source>
</evidence>
<comment type="function">
    <text evidence="11">Required for anchoring microtubules to the centrosomes. Required for ciliation.</text>
</comment>
<accession>A0A5K3EZC3</accession>
<dbReference type="GO" id="GO:0034453">
    <property type="term" value="P:microtubule anchoring"/>
    <property type="evidence" value="ECO:0007669"/>
    <property type="project" value="InterPro"/>
</dbReference>
<comment type="similarity">
    <text evidence="3">Belongs to the CEP43 family.</text>
</comment>
<evidence type="ECO:0000256" key="7">
    <source>
        <dbReference type="ARBA" id="ARBA00023212"/>
    </source>
</evidence>
<evidence type="ECO:0000256" key="2">
    <source>
        <dbReference type="ARBA" id="ARBA00004300"/>
    </source>
</evidence>
<dbReference type="PROSITE" id="PS50896">
    <property type="entry name" value="LISH"/>
    <property type="match status" value="1"/>
</dbReference>
<dbReference type="InterPro" id="IPR018993">
    <property type="entry name" value="FOP_dimerisation-dom_N"/>
</dbReference>
<evidence type="ECO:0000256" key="6">
    <source>
        <dbReference type="ARBA" id="ARBA00022794"/>
    </source>
</evidence>
<evidence type="ECO:0000256" key="12">
    <source>
        <dbReference type="ARBA" id="ARBA00046373"/>
    </source>
</evidence>
<dbReference type="GO" id="GO:0030030">
    <property type="term" value="P:cell projection organization"/>
    <property type="evidence" value="ECO:0007669"/>
    <property type="project" value="UniProtKB-KW"/>
</dbReference>
<dbReference type="Pfam" id="PF09398">
    <property type="entry name" value="FOP_dimer"/>
    <property type="match status" value="1"/>
</dbReference>
<evidence type="ECO:0000256" key="11">
    <source>
        <dbReference type="ARBA" id="ARBA00046076"/>
    </source>
</evidence>
<dbReference type="AlphaFoldDB" id="A0A5K3EZC3"/>
<dbReference type="PANTHER" id="PTHR15431:SF9">
    <property type="entry name" value="CENTROSOMAL PROTEIN 43"/>
    <property type="match status" value="1"/>
</dbReference>